<keyword evidence="3 6" id="KW-0238">DNA-binding</keyword>
<dbReference type="PRINTS" id="PR00364">
    <property type="entry name" value="DISEASERSIST"/>
</dbReference>
<protein>
    <submittedName>
        <fullName evidence="8">DNA-binding SARP family transcriptional activator</fullName>
    </submittedName>
</protein>
<comment type="caution">
    <text evidence="8">The sequence shown here is derived from an EMBL/GenBank/DDBJ whole genome shotgun (WGS) entry which is preliminary data.</text>
</comment>
<sequence>MGSMDFRVLGPAEVRAGGEVVPLGGSRPLIVLTGLLLRANRVVSVDLLSHWLWTDDQRRSKGALQTYVLRLRRALGEAVQIRTERDGYLLQVDENAVDLLRFRHRADLGRTAAERGEHRQAAALFEDALAEWRGPALQNVASDALHREEAGQLTEERTRVREQWAESLLAVGEHDLIVPSLERLTREHPLRERPHEQLMLALFRAGRRAEALEAYRRISAVLADELGLDPGAGLQSAHRLVLGGDDSAGYRPAAEPQVPHQLPPDLRAFTGRARALKALHALLPEALDDGTSTPIASVEGMGGQGKTTLSVHFAHQIADRFTGGQVFQDLRGFGAGDPLEPLAALEAMLGALGVPADQIPAGLDERAAAWRTHTAGRRLIMVLDNANSSAQVRPLMPGPGCLVVVTSRWQLRGLAATHGVRRIGLSELDDEEGVQLIASTVGLDRVEADPAAAEQFVRYCGGLPLAIRILAVRLAQFPDQPLGEFVAGLPAGGGRLGTFDLGDGDETNIRAVFSCSYRALPEPAARLLRLLGLPMVPGFDVDTVVALAGGEEAEVREALGALVSAHLLDQPRPGQYRFHDLIRAYAFELSYQVDSAWQRDTACERLLGWYLVTARNASWAMRPDRFQDSLGIEGLRGGLAFDGYHEGLAWFSREHENLVSVVSWSFRIRYHAHCWKVAWLLFTYLAGRTRVDECRVVLETALRATQESGDRPGEAAIRNGLGVLDGVVRDYSSARRNLEKALAVQQELGSLRGEARARYNLSQTAREFADFPAAYRHGERALEIARDLQLTGFEANVLRALGDLCATMGDHPQALTLADEALSLVPADDPRTGRFSLVTRARALLGLGRHTEGIECMSEAVDMFFAMDEEYEAADALSELGTAHLSQGRPAAARDCWLRSIRLLTTLAHPDAAAVRAKLATLVGG</sequence>
<evidence type="ECO:0000256" key="6">
    <source>
        <dbReference type="PROSITE-ProRule" id="PRU01091"/>
    </source>
</evidence>
<dbReference type="InterPro" id="IPR019734">
    <property type="entry name" value="TPR_rpt"/>
</dbReference>
<dbReference type="GO" id="GO:0000160">
    <property type="term" value="P:phosphorelay signal transduction system"/>
    <property type="evidence" value="ECO:0007669"/>
    <property type="project" value="InterPro"/>
</dbReference>
<dbReference type="SUPFAM" id="SSF46894">
    <property type="entry name" value="C-terminal effector domain of the bipartite response regulators"/>
    <property type="match status" value="1"/>
</dbReference>
<dbReference type="InterPro" id="IPR005158">
    <property type="entry name" value="BTAD"/>
</dbReference>
<evidence type="ECO:0000256" key="1">
    <source>
        <dbReference type="ARBA" id="ARBA00005820"/>
    </source>
</evidence>
<dbReference type="InterPro" id="IPR027417">
    <property type="entry name" value="P-loop_NTPase"/>
</dbReference>
<evidence type="ECO:0000256" key="5">
    <source>
        <dbReference type="PROSITE-ProRule" id="PRU00339"/>
    </source>
</evidence>
<dbReference type="RefSeq" id="WP_098512955.1">
    <property type="nucleotide sequence ID" value="NZ_JBIAKZ010000001.1"/>
</dbReference>
<name>A0A2A9FEW5_9PSEU</name>
<dbReference type="SMART" id="SM00028">
    <property type="entry name" value="TPR"/>
    <property type="match status" value="6"/>
</dbReference>
<keyword evidence="4" id="KW-0804">Transcription</keyword>
<dbReference type="InterPro" id="IPR016032">
    <property type="entry name" value="Sig_transdc_resp-reg_C-effctor"/>
</dbReference>
<dbReference type="CDD" id="cd15831">
    <property type="entry name" value="BTAD"/>
    <property type="match status" value="1"/>
</dbReference>
<accession>A0A2A9FEW5</accession>
<proteinExistence type="inferred from homology"/>
<dbReference type="Gene3D" id="1.10.10.10">
    <property type="entry name" value="Winged helix-like DNA-binding domain superfamily/Winged helix DNA-binding domain"/>
    <property type="match status" value="1"/>
</dbReference>
<feature type="domain" description="OmpR/PhoB-type" evidence="7">
    <location>
        <begin position="1"/>
        <end position="92"/>
    </location>
</feature>
<dbReference type="PANTHER" id="PTHR35807:SF1">
    <property type="entry name" value="TRANSCRIPTIONAL REGULATOR REDD"/>
    <property type="match status" value="1"/>
</dbReference>
<dbReference type="GO" id="GO:0003677">
    <property type="term" value="F:DNA binding"/>
    <property type="evidence" value="ECO:0007669"/>
    <property type="project" value="UniProtKB-UniRule"/>
</dbReference>
<dbReference type="InterPro" id="IPR051677">
    <property type="entry name" value="AfsR-DnrI-RedD_regulator"/>
</dbReference>
<dbReference type="Gene3D" id="3.40.50.300">
    <property type="entry name" value="P-loop containing nucleotide triphosphate hydrolases"/>
    <property type="match status" value="1"/>
</dbReference>
<evidence type="ECO:0000256" key="2">
    <source>
        <dbReference type="ARBA" id="ARBA00023015"/>
    </source>
</evidence>
<evidence type="ECO:0000259" key="7">
    <source>
        <dbReference type="PROSITE" id="PS51755"/>
    </source>
</evidence>
<dbReference type="AlphaFoldDB" id="A0A2A9FEW5"/>
<dbReference type="PANTHER" id="PTHR35807">
    <property type="entry name" value="TRANSCRIPTIONAL REGULATOR REDD-RELATED"/>
    <property type="match status" value="1"/>
</dbReference>
<dbReference type="InterPro" id="IPR036388">
    <property type="entry name" value="WH-like_DNA-bd_sf"/>
</dbReference>
<dbReference type="SMART" id="SM00862">
    <property type="entry name" value="Trans_reg_C"/>
    <property type="match status" value="1"/>
</dbReference>
<dbReference type="SUPFAM" id="SSF52540">
    <property type="entry name" value="P-loop containing nucleoside triphosphate hydrolases"/>
    <property type="match status" value="1"/>
</dbReference>
<evidence type="ECO:0000313" key="8">
    <source>
        <dbReference type="EMBL" id="PFG48969.1"/>
    </source>
</evidence>
<dbReference type="InterPro" id="IPR011990">
    <property type="entry name" value="TPR-like_helical_dom_sf"/>
</dbReference>
<dbReference type="Gene3D" id="1.25.40.10">
    <property type="entry name" value="Tetratricopeptide repeat domain"/>
    <property type="match status" value="3"/>
</dbReference>
<evidence type="ECO:0000256" key="3">
    <source>
        <dbReference type="ARBA" id="ARBA00023125"/>
    </source>
</evidence>
<dbReference type="EMBL" id="PDJK01000002">
    <property type="protein sequence ID" value="PFG48969.1"/>
    <property type="molecule type" value="Genomic_DNA"/>
</dbReference>
<feature type="repeat" description="TPR" evidence="5">
    <location>
        <begin position="795"/>
        <end position="828"/>
    </location>
</feature>
<keyword evidence="2" id="KW-0805">Transcription regulation</keyword>
<dbReference type="Pfam" id="PF03704">
    <property type="entry name" value="BTAD"/>
    <property type="match status" value="1"/>
</dbReference>
<dbReference type="PROSITE" id="PS50005">
    <property type="entry name" value="TPR"/>
    <property type="match status" value="1"/>
</dbReference>
<comment type="similarity">
    <text evidence="1">Belongs to the AfsR/DnrI/RedD regulatory family.</text>
</comment>
<reference evidence="8 9" key="1">
    <citation type="submission" date="2017-10" db="EMBL/GenBank/DDBJ databases">
        <title>Sequencing the genomes of 1000 actinobacteria strains.</title>
        <authorList>
            <person name="Klenk H.-P."/>
        </authorList>
    </citation>
    <scope>NUCLEOTIDE SEQUENCE [LARGE SCALE GENOMIC DNA]</scope>
    <source>
        <strain evidence="8 9">DSM 46092</strain>
    </source>
</reference>
<dbReference type="Pfam" id="PF13432">
    <property type="entry name" value="TPR_16"/>
    <property type="match status" value="1"/>
</dbReference>
<organism evidence="8 9">
    <name type="scientific">Amycolatopsis sulphurea</name>
    <dbReference type="NCBI Taxonomy" id="76022"/>
    <lineage>
        <taxon>Bacteria</taxon>
        <taxon>Bacillati</taxon>
        <taxon>Actinomycetota</taxon>
        <taxon>Actinomycetes</taxon>
        <taxon>Pseudonocardiales</taxon>
        <taxon>Pseudonocardiaceae</taxon>
        <taxon>Amycolatopsis</taxon>
    </lineage>
</organism>
<dbReference type="Proteomes" id="UP000243542">
    <property type="component" value="Unassembled WGS sequence"/>
</dbReference>
<feature type="DNA-binding region" description="OmpR/PhoB-type" evidence="6">
    <location>
        <begin position="1"/>
        <end position="92"/>
    </location>
</feature>
<keyword evidence="5" id="KW-0802">TPR repeat</keyword>
<dbReference type="PROSITE" id="PS51755">
    <property type="entry name" value="OMPR_PHOB"/>
    <property type="match status" value="1"/>
</dbReference>
<evidence type="ECO:0000256" key="4">
    <source>
        <dbReference type="ARBA" id="ARBA00023163"/>
    </source>
</evidence>
<keyword evidence="9" id="KW-1185">Reference proteome</keyword>
<dbReference type="InterPro" id="IPR001867">
    <property type="entry name" value="OmpR/PhoB-type_DNA-bd"/>
</dbReference>
<evidence type="ECO:0000313" key="9">
    <source>
        <dbReference type="Proteomes" id="UP000243542"/>
    </source>
</evidence>
<dbReference type="SMART" id="SM01043">
    <property type="entry name" value="BTAD"/>
    <property type="match status" value="1"/>
</dbReference>
<dbReference type="SUPFAM" id="SSF48452">
    <property type="entry name" value="TPR-like"/>
    <property type="match status" value="3"/>
</dbReference>
<dbReference type="GO" id="GO:0043531">
    <property type="term" value="F:ADP binding"/>
    <property type="evidence" value="ECO:0007669"/>
    <property type="project" value="InterPro"/>
</dbReference>
<gene>
    <name evidence="8" type="ORF">ATK36_4088</name>
</gene>
<dbReference type="GO" id="GO:0006355">
    <property type="term" value="P:regulation of DNA-templated transcription"/>
    <property type="evidence" value="ECO:0007669"/>
    <property type="project" value="InterPro"/>
</dbReference>